<evidence type="ECO:0000313" key="3">
    <source>
        <dbReference type="Proteomes" id="UP000184130"/>
    </source>
</evidence>
<protein>
    <submittedName>
        <fullName evidence="2">Uncharacterized protein</fullName>
    </submittedName>
</protein>
<accession>A0A1M6Y4I1</accession>
<name>A0A1M6Y4I1_XYLRU</name>
<dbReference type="Proteomes" id="UP000184130">
    <property type="component" value="Unassembled WGS sequence"/>
</dbReference>
<evidence type="ECO:0000313" key="2">
    <source>
        <dbReference type="EMBL" id="SHL13134.1"/>
    </source>
</evidence>
<reference evidence="2 3" key="1">
    <citation type="submission" date="2016-11" db="EMBL/GenBank/DDBJ databases">
        <authorList>
            <person name="Jaros S."/>
            <person name="Januszkiewicz K."/>
            <person name="Wedrychowicz H."/>
        </authorList>
    </citation>
    <scope>NUCLEOTIDE SEQUENCE [LARGE SCALE GENOMIC DNA]</scope>
    <source>
        <strain evidence="2 3">KHT3</strain>
    </source>
</reference>
<evidence type="ECO:0000256" key="1">
    <source>
        <dbReference type="SAM" id="Phobius"/>
    </source>
</evidence>
<keyword evidence="1" id="KW-1133">Transmembrane helix</keyword>
<feature type="transmembrane region" description="Helical" evidence="1">
    <location>
        <begin position="12"/>
        <end position="32"/>
    </location>
</feature>
<organism evidence="2 3">
    <name type="scientific">Xylanibacter ruminicola</name>
    <name type="common">Prevotella ruminicola</name>
    <dbReference type="NCBI Taxonomy" id="839"/>
    <lineage>
        <taxon>Bacteria</taxon>
        <taxon>Pseudomonadati</taxon>
        <taxon>Bacteroidota</taxon>
        <taxon>Bacteroidia</taxon>
        <taxon>Bacteroidales</taxon>
        <taxon>Prevotellaceae</taxon>
        <taxon>Xylanibacter</taxon>
    </lineage>
</organism>
<feature type="transmembrane region" description="Helical" evidence="1">
    <location>
        <begin position="130"/>
        <end position="150"/>
    </location>
</feature>
<keyword evidence="1" id="KW-0812">Transmembrane</keyword>
<proteinExistence type="predicted"/>
<gene>
    <name evidence="2" type="ORF">SAMN05216463_12420</name>
</gene>
<dbReference type="AlphaFoldDB" id="A0A1M6Y4I1"/>
<feature type="transmembrane region" description="Helical" evidence="1">
    <location>
        <begin position="70"/>
        <end position="91"/>
    </location>
</feature>
<dbReference type="RefSeq" id="WP_073210770.1">
    <property type="nucleotide sequence ID" value="NZ_FRBD01000024.1"/>
</dbReference>
<dbReference type="EMBL" id="FRBD01000024">
    <property type="protein sequence ID" value="SHL13134.1"/>
    <property type="molecule type" value="Genomic_DNA"/>
</dbReference>
<feature type="transmembrane region" description="Helical" evidence="1">
    <location>
        <begin position="44"/>
        <end position="63"/>
    </location>
</feature>
<feature type="transmembrane region" description="Helical" evidence="1">
    <location>
        <begin position="97"/>
        <end position="118"/>
    </location>
</feature>
<keyword evidence="1" id="KW-0472">Membrane</keyword>
<sequence length="187" mass="21615">MQTRFKKGAKIFDIVVTAVGGTLSVGVMLYAVMHFGLANTWPELVLNMFYIASLVMIWMYFFNHLDTFSFNYWCSISVGITVLLRDILFAPPLAYRSLHLVCLTLSVLLLCMLTYFYARKNWKSYTKRNLWAICVIDMIIAALYNLDIYLEPSNEYTEYLLVEIWIRPTITYGLVACFVTEAEKGSM</sequence>
<dbReference type="OrthoDB" id="1069626at2"/>